<reference evidence="3" key="1">
    <citation type="submission" date="2022-11" db="EMBL/GenBank/DDBJ databases">
        <authorList>
            <person name="Hyden B.L."/>
            <person name="Feng K."/>
            <person name="Yates T."/>
            <person name="Jawdy S."/>
            <person name="Smart L.B."/>
            <person name="Muchero W."/>
        </authorList>
    </citation>
    <scope>NUCLEOTIDE SEQUENCE</scope>
    <source>
        <tissue evidence="3">Shoot tip</tissue>
    </source>
</reference>
<gene>
    <name evidence="3" type="ORF">OIU85_026700</name>
</gene>
<organism evidence="3 4">
    <name type="scientific">Salix viminalis</name>
    <name type="common">Common osier</name>
    <name type="synonym">Basket willow</name>
    <dbReference type="NCBI Taxonomy" id="40686"/>
    <lineage>
        <taxon>Eukaryota</taxon>
        <taxon>Viridiplantae</taxon>
        <taxon>Streptophyta</taxon>
        <taxon>Embryophyta</taxon>
        <taxon>Tracheophyta</taxon>
        <taxon>Spermatophyta</taxon>
        <taxon>Magnoliopsida</taxon>
        <taxon>eudicotyledons</taxon>
        <taxon>Gunneridae</taxon>
        <taxon>Pentapetalae</taxon>
        <taxon>rosids</taxon>
        <taxon>fabids</taxon>
        <taxon>Malpighiales</taxon>
        <taxon>Salicaceae</taxon>
        <taxon>Saliceae</taxon>
        <taxon>Salix</taxon>
    </lineage>
</organism>
<dbReference type="OrthoDB" id="1919226at2759"/>
<evidence type="ECO:0000259" key="2">
    <source>
        <dbReference type="Pfam" id="PF04783"/>
    </source>
</evidence>
<feature type="compositionally biased region" description="Low complexity" evidence="1">
    <location>
        <begin position="61"/>
        <end position="76"/>
    </location>
</feature>
<dbReference type="InterPro" id="IPR006868">
    <property type="entry name" value="DUF630"/>
</dbReference>
<sequence length="125" mass="13033">MGCNQSKIENEEAVSRCKDRKHFMKEAVSNRNAFAAAHSSYAMSLKNAGAALNDYAQGEFPSLSSPSPSSAAAATAAPPPPPPSSVLPPPPSSVLPPPPPDNMDFQPFTAVDEHAGDEDPETGDD</sequence>
<evidence type="ECO:0000313" key="3">
    <source>
        <dbReference type="EMBL" id="KAJ6715221.1"/>
    </source>
</evidence>
<dbReference type="PANTHER" id="PTHR21450">
    <property type="entry name" value="PROTEIN ALTERED PHOSPHATE STARVATION RESPONSE 1"/>
    <property type="match status" value="1"/>
</dbReference>
<keyword evidence="4" id="KW-1185">Reference proteome</keyword>
<feature type="region of interest" description="Disordered" evidence="1">
    <location>
        <begin position="57"/>
        <end position="125"/>
    </location>
</feature>
<feature type="compositionally biased region" description="Acidic residues" evidence="1">
    <location>
        <begin position="115"/>
        <end position="125"/>
    </location>
</feature>
<feature type="domain" description="DUF630" evidence="2">
    <location>
        <begin position="1"/>
        <end position="59"/>
    </location>
</feature>
<name>A0A9Q0TP33_SALVM</name>
<evidence type="ECO:0000256" key="1">
    <source>
        <dbReference type="SAM" id="MobiDB-lite"/>
    </source>
</evidence>
<proteinExistence type="predicted"/>
<dbReference type="EMBL" id="JAPFFL010000007">
    <property type="protein sequence ID" value="KAJ6715221.1"/>
    <property type="molecule type" value="Genomic_DNA"/>
</dbReference>
<reference evidence="3" key="2">
    <citation type="journal article" date="2023" name="Int. J. Mol. Sci.">
        <title>De Novo Assembly and Annotation of 11 Diverse Shrub Willow (Salix) Genomes Reveals Novel Gene Organization in Sex-Linked Regions.</title>
        <authorList>
            <person name="Hyden B."/>
            <person name="Feng K."/>
            <person name="Yates T.B."/>
            <person name="Jawdy S."/>
            <person name="Cereghino C."/>
            <person name="Smart L.B."/>
            <person name="Muchero W."/>
        </authorList>
    </citation>
    <scope>NUCLEOTIDE SEQUENCE [LARGE SCALE GENOMIC DNA]</scope>
    <source>
        <tissue evidence="3">Shoot tip</tissue>
    </source>
</reference>
<accession>A0A9Q0TP33</accession>
<feature type="compositionally biased region" description="Pro residues" evidence="1">
    <location>
        <begin position="77"/>
        <end position="101"/>
    </location>
</feature>
<evidence type="ECO:0000313" key="4">
    <source>
        <dbReference type="Proteomes" id="UP001151529"/>
    </source>
</evidence>
<dbReference type="AlphaFoldDB" id="A0A9Q0TP33"/>
<comment type="caution">
    <text evidence="3">The sequence shown here is derived from an EMBL/GenBank/DDBJ whole genome shotgun (WGS) entry which is preliminary data.</text>
</comment>
<dbReference type="Pfam" id="PF04783">
    <property type="entry name" value="DUF630"/>
    <property type="match status" value="1"/>
</dbReference>
<dbReference type="PANTHER" id="PTHR21450:SF59">
    <property type="entry name" value="PROTEIN, PUTATIVE_ 48652-45869-RELATED"/>
    <property type="match status" value="1"/>
</dbReference>
<protein>
    <recommendedName>
        <fullName evidence="2">DUF630 domain-containing protein</fullName>
    </recommendedName>
</protein>
<dbReference type="Proteomes" id="UP001151529">
    <property type="component" value="Chromosome 1"/>
</dbReference>